<dbReference type="EMBL" id="QKXF01000105">
    <property type="protein sequence ID" value="RQM16974.1"/>
    <property type="molecule type" value="Genomic_DNA"/>
</dbReference>
<evidence type="ECO:0000313" key="4">
    <source>
        <dbReference type="Proteomes" id="UP000282087"/>
    </source>
</evidence>
<feature type="transmembrane region" description="Helical" evidence="1">
    <location>
        <begin position="31"/>
        <end position="54"/>
    </location>
</feature>
<protein>
    <submittedName>
        <fullName evidence="2">Uncharacterized protein</fullName>
    </submittedName>
</protein>
<comment type="caution">
    <text evidence="2">The sequence shown here is derived from an EMBL/GenBank/DDBJ whole genome shotgun (WGS) entry which is preliminary data.</text>
</comment>
<dbReference type="AlphaFoldDB" id="A0A3M6VIX9"/>
<evidence type="ECO:0000256" key="1">
    <source>
        <dbReference type="SAM" id="Phobius"/>
    </source>
</evidence>
<evidence type="ECO:0000313" key="5">
    <source>
        <dbReference type="Proteomes" id="UP000286097"/>
    </source>
</evidence>
<sequence>MLFMSAGCALAACDYVRYCDALQGIVHCALLTSGAALCFMAFVGFLMSVTWGAWMRNTWGSTSQKKESLDQMGTLPSSVLPSDLVLSGGMDFDLEHGTTTYNTYVQDGYRES</sequence>
<dbReference type="Proteomes" id="UP000282087">
    <property type="component" value="Unassembled WGS sequence"/>
</dbReference>
<dbReference type="VEuPathDB" id="FungiDB:DD237_001486"/>
<dbReference type="PANTHER" id="PTHR28165">
    <property type="entry name" value="NON-CLASSICAL EXPORT PROTEIN 2-RELATED"/>
    <property type="match status" value="1"/>
</dbReference>
<accession>A0A3M6VIX9</accession>
<evidence type="ECO:0000313" key="2">
    <source>
        <dbReference type="EMBL" id="RMX66317.1"/>
    </source>
</evidence>
<dbReference type="Proteomes" id="UP000286097">
    <property type="component" value="Unassembled WGS sequence"/>
</dbReference>
<dbReference type="EMBL" id="QLLG01000207">
    <property type="protein sequence ID" value="RMX66317.1"/>
    <property type="molecule type" value="Genomic_DNA"/>
</dbReference>
<proteinExistence type="predicted"/>
<gene>
    <name evidence="3" type="ORF">DD237_001486</name>
    <name evidence="2" type="ORF">DD238_001685</name>
</gene>
<dbReference type="PANTHER" id="PTHR28165:SF1">
    <property type="entry name" value="NON-CLASSICAL EXPORT PROTEIN 2-RELATED"/>
    <property type="match status" value="1"/>
</dbReference>
<dbReference type="InterPro" id="IPR052649">
    <property type="entry name" value="NCE102-like"/>
</dbReference>
<name>A0A3M6VIX9_9STRA</name>
<evidence type="ECO:0000313" key="3">
    <source>
        <dbReference type="EMBL" id="RQM16974.1"/>
    </source>
</evidence>
<keyword evidence="1" id="KW-0812">Transmembrane</keyword>
<organism evidence="2 4">
    <name type="scientific">Peronospora effusa</name>
    <dbReference type="NCBI Taxonomy" id="542832"/>
    <lineage>
        <taxon>Eukaryota</taxon>
        <taxon>Sar</taxon>
        <taxon>Stramenopiles</taxon>
        <taxon>Oomycota</taxon>
        <taxon>Peronosporomycetes</taxon>
        <taxon>Peronosporales</taxon>
        <taxon>Peronosporaceae</taxon>
        <taxon>Peronospora</taxon>
    </lineage>
</organism>
<reference evidence="4 5" key="1">
    <citation type="submission" date="2018-06" db="EMBL/GenBank/DDBJ databases">
        <title>Comparative genomics of downy mildews reveals potential adaptations to biotrophy.</title>
        <authorList>
            <person name="Fletcher K."/>
            <person name="Klosterman S.J."/>
            <person name="Derevnina L."/>
            <person name="Martin F."/>
            <person name="Koike S."/>
            <person name="Reyes Chin-Wo S."/>
            <person name="Mou B."/>
            <person name="Michelmore R."/>
        </authorList>
    </citation>
    <scope>NUCLEOTIDE SEQUENCE [LARGE SCALE GENOMIC DNA]</scope>
    <source>
        <strain evidence="3 5">R13</strain>
        <strain evidence="2 4">R14</strain>
    </source>
</reference>
<keyword evidence="1" id="KW-0472">Membrane</keyword>
<keyword evidence="1" id="KW-1133">Transmembrane helix</keyword>
<keyword evidence="4" id="KW-1185">Reference proteome</keyword>